<dbReference type="Pfam" id="PF03466">
    <property type="entry name" value="LysR_substrate"/>
    <property type="match status" value="1"/>
</dbReference>
<dbReference type="InterPro" id="IPR036388">
    <property type="entry name" value="WH-like_DNA-bd_sf"/>
</dbReference>
<evidence type="ECO:0000259" key="5">
    <source>
        <dbReference type="PROSITE" id="PS50931"/>
    </source>
</evidence>
<dbReference type="EMBL" id="CP122959">
    <property type="protein sequence ID" value="WGI18247.1"/>
    <property type="molecule type" value="Genomic_DNA"/>
</dbReference>
<dbReference type="InterPro" id="IPR036390">
    <property type="entry name" value="WH_DNA-bd_sf"/>
</dbReference>
<dbReference type="InterPro" id="IPR000847">
    <property type="entry name" value="LysR_HTH_N"/>
</dbReference>
<dbReference type="SUPFAM" id="SSF53850">
    <property type="entry name" value="Periplasmic binding protein-like II"/>
    <property type="match status" value="1"/>
</dbReference>
<dbReference type="PANTHER" id="PTHR30126">
    <property type="entry name" value="HTH-TYPE TRANSCRIPTIONAL REGULATOR"/>
    <property type="match status" value="1"/>
</dbReference>
<dbReference type="Proteomes" id="UP001179858">
    <property type="component" value="Chromosome"/>
</dbReference>
<dbReference type="SUPFAM" id="SSF46785">
    <property type="entry name" value="Winged helix' DNA-binding domain"/>
    <property type="match status" value="1"/>
</dbReference>
<dbReference type="AlphaFoldDB" id="A0A223K2J3"/>
<dbReference type="GO" id="GO:0000976">
    <property type="term" value="F:transcription cis-regulatory region binding"/>
    <property type="evidence" value="ECO:0007669"/>
    <property type="project" value="TreeGrafter"/>
</dbReference>
<evidence type="ECO:0000256" key="2">
    <source>
        <dbReference type="ARBA" id="ARBA00023015"/>
    </source>
</evidence>
<evidence type="ECO:0000256" key="1">
    <source>
        <dbReference type="ARBA" id="ARBA00009437"/>
    </source>
</evidence>
<reference evidence="6 8" key="1">
    <citation type="submission" date="2018-02" db="EMBL/GenBank/DDBJ databases">
        <authorList>
            <person name="Rodrigo-Torres L."/>
            <person name="Arahal R. D."/>
            <person name="Lucena T."/>
        </authorList>
    </citation>
    <scope>NUCLEOTIDE SEQUENCE [LARGE SCALE GENOMIC DNA]</scope>
    <source>
        <strain evidence="6 8">CECT 9267</strain>
    </source>
</reference>
<feature type="domain" description="HTH lysR-type" evidence="5">
    <location>
        <begin position="1"/>
        <end position="66"/>
    </location>
</feature>
<dbReference type="PROSITE" id="PS50931">
    <property type="entry name" value="HTH_LYSR"/>
    <property type="match status" value="1"/>
</dbReference>
<evidence type="ECO:0000313" key="6">
    <source>
        <dbReference type="EMBL" id="SPE18935.1"/>
    </source>
</evidence>
<dbReference type="CDD" id="cd05466">
    <property type="entry name" value="PBP2_LTTR_substrate"/>
    <property type="match status" value="1"/>
</dbReference>
<dbReference type="PRINTS" id="PR00039">
    <property type="entry name" value="HTHLYSR"/>
</dbReference>
<keyword evidence="3" id="KW-0238">DNA-binding</keyword>
<dbReference type="Proteomes" id="UP000239650">
    <property type="component" value="Unassembled WGS sequence"/>
</dbReference>
<sequence length="321" mass="37302">MKTRQENIFSSKTLTYFLQLAETMNYTQAAQLLGITQPALTQQIKKLERTVGAPLFYSVGKKLHISDAGRTMLDATHQIYDLLNTATDEIQSATSASRGKINIGILASMELSVIQSFLIKYYQQFPNIEVSVHLLTRKEIWDRLENNKIDLAIMYLPDDSIKNWKPYRSKKIADESLVFLSNNPLLKKRKKIHFEDTLTEKWVTYPDEYYLNQFISEAYKNQMVDRPVSAAQFTSPFEILRFAEATGLSTALPKSFYDAHNVGIESNAVQFDPAIQFELAFVFRKEKEDIPRIDSFFREFNLYLEEKDYLTRIKEQNRKII</sequence>
<dbReference type="Gene3D" id="3.40.190.290">
    <property type="match status" value="1"/>
</dbReference>
<dbReference type="PANTHER" id="PTHR30126:SF40">
    <property type="entry name" value="HTH-TYPE TRANSCRIPTIONAL REGULATOR GLTR"/>
    <property type="match status" value="1"/>
</dbReference>
<dbReference type="InterPro" id="IPR005119">
    <property type="entry name" value="LysR_subst-bd"/>
</dbReference>
<keyword evidence="4" id="KW-0804">Transcription</keyword>
<dbReference type="EMBL" id="OKRC01000001">
    <property type="protein sequence ID" value="SPE18935.1"/>
    <property type="molecule type" value="Genomic_DNA"/>
</dbReference>
<evidence type="ECO:0000313" key="8">
    <source>
        <dbReference type="Proteomes" id="UP000239650"/>
    </source>
</evidence>
<evidence type="ECO:0000256" key="4">
    <source>
        <dbReference type="ARBA" id="ARBA00023163"/>
    </source>
</evidence>
<dbReference type="Gene3D" id="1.10.10.10">
    <property type="entry name" value="Winged helix-like DNA-binding domain superfamily/Winged helix DNA-binding domain"/>
    <property type="match status" value="1"/>
</dbReference>
<proteinExistence type="inferred from homology"/>
<evidence type="ECO:0000313" key="7">
    <source>
        <dbReference type="EMBL" id="WGI18247.1"/>
    </source>
</evidence>
<protein>
    <submittedName>
        <fullName evidence="6">HTH-type transcriptional regulator CynR</fullName>
    </submittedName>
    <submittedName>
        <fullName evidence="7">LysR family transcriptional regulator</fullName>
    </submittedName>
</protein>
<reference evidence="7" key="2">
    <citation type="submission" date="2023-04" db="EMBL/GenBank/DDBJ databases">
        <title>Novel strain of Lactilactobacillus sakei and use thereof.</title>
        <authorList>
            <person name="Kim S.Y."/>
        </authorList>
    </citation>
    <scope>NUCLEOTIDE SEQUENCE</scope>
    <source>
        <strain evidence="7">HUP1</strain>
    </source>
</reference>
<dbReference type="GO" id="GO:0003700">
    <property type="term" value="F:DNA-binding transcription factor activity"/>
    <property type="evidence" value="ECO:0007669"/>
    <property type="project" value="InterPro"/>
</dbReference>
<accession>A0A223K2J3</accession>
<name>A0A223K2J3_LATSK</name>
<organism evidence="6 8">
    <name type="scientific">Latilactobacillus sakei</name>
    <name type="common">Lactobacillus sakei</name>
    <dbReference type="NCBI Taxonomy" id="1599"/>
    <lineage>
        <taxon>Bacteria</taxon>
        <taxon>Bacillati</taxon>
        <taxon>Bacillota</taxon>
        <taxon>Bacilli</taxon>
        <taxon>Lactobacillales</taxon>
        <taxon>Lactobacillaceae</taxon>
        <taxon>Latilactobacillus</taxon>
    </lineage>
</organism>
<dbReference type="GeneID" id="57133832"/>
<dbReference type="RefSeq" id="WP_016265126.1">
    <property type="nucleotide sequence ID" value="NZ_BJLN01000001.1"/>
</dbReference>
<dbReference type="Pfam" id="PF00126">
    <property type="entry name" value="HTH_1"/>
    <property type="match status" value="1"/>
</dbReference>
<gene>
    <name evidence="6" type="primary">cynR_1</name>
    <name evidence="6" type="ORF">LAS9267_00423</name>
    <name evidence="7" type="ORF">QBD03_05655</name>
</gene>
<evidence type="ECO:0000256" key="3">
    <source>
        <dbReference type="ARBA" id="ARBA00023125"/>
    </source>
</evidence>
<comment type="similarity">
    <text evidence="1">Belongs to the LysR transcriptional regulatory family.</text>
</comment>
<keyword evidence="2" id="KW-0805">Transcription regulation</keyword>